<dbReference type="Proteomes" id="UP000650466">
    <property type="component" value="Unassembled WGS sequence"/>
</dbReference>
<name>A0A926QM44_9BACL</name>
<dbReference type="InterPro" id="IPR001119">
    <property type="entry name" value="SLH_dom"/>
</dbReference>
<dbReference type="NCBIfam" id="NF038133">
    <property type="entry name" value="choice_anch_L"/>
    <property type="match status" value="1"/>
</dbReference>
<protein>
    <submittedName>
        <fullName evidence="4">S-layer homology domain-containing protein</fullName>
    </submittedName>
</protein>
<evidence type="ECO:0000313" key="4">
    <source>
        <dbReference type="EMBL" id="MBD0383262.1"/>
    </source>
</evidence>
<sequence length="941" mass="101922">MLFNAVRRKLSTILVFALLLSTFMPLSAFGAAAQFQDIADSYAQKEIQTLVESGIISGYEDHSFQPKKAMTRAELAKIIVLSLGLKESADKAAPFKDVDANSWYRGFVGALVESGITQGTSAATFSPDSKVTREELVVFFIRAFGLEDTAKKLPVDAKLSDVSDVSEWAKAHVSLAFKMGFVNGVEGANGTLKFNPKDQAERQALARLAYEFKANTSKYVEKANELAAAVDKGTKPEEKPAAGGGTPSRSQNQDEQNHDSGDDDDDQGNPGGSPSTPLTGSIQALVNGQSVDTIFAAEPTEVTFRASLNTNVATGLKLYKVDNNNNVIAELTSLYDDGQESHGDSLKADGIYSGTVSLTESAEGYIRVQALSGGVSSNVLKLSVVNHLTDQQFTQVSSMSNDTQAKYSQLISELGDTQQAKEETVAWLEAQPEVESAGISGSGGSIWYVMDSGILGGISAAPQNSKGLSAADGQVESSGDALQTVTPMLQSLEQASTSVGSKRAAVISPFYSKLASATVYDAVYNIIDQSEYPFEAERIKDAVADVNFFKGLKNYGVVVLDTHGDTFYNETVLQTLYVKYGIEFQTVGPQVMFLTGEMATSENKQKHEMDLKKGRLAIISGYYAITPSFITRYNDSMPETIVYNGSCRSLFNNSMADAFINNGARTYYGYTDYVSLNYDQAIVQSLFNSLINQNMTTDEAFNAVVAEHGANDGLASFAMKGSSIGVKTEGVINGTFEDETWNGWNGKGDVRVISQLGPLKPTAGNYMAIISTGLGFENNDFNGYDLNSNSYIEQNFLVPVGTKTLSFDYNFISEEPKEFVGSIYNDTFKATVTSSVYISSDSITSNVYGGDSVTSDVYGEQTILIATESINGSQSYWIDENKVAIDFYGGDDTTYMTNWKHVDFDVSQFAGMEPIVLRFHVWDQGDSIYDTAVLIDNIKLQ</sequence>
<proteinExistence type="predicted"/>
<organism evidence="4 5">
    <name type="scientific">Paenibacillus sedimenti</name>
    <dbReference type="NCBI Taxonomy" id="2770274"/>
    <lineage>
        <taxon>Bacteria</taxon>
        <taxon>Bacillati</taxon>
        <taxon>Bacillota</taxon>
        <taxon>Bacilli</taxon>
        <taxon>Bacillales</taxon>
        <taxon>Paenibacillaceae</taxon>
        <taxon>Paenibacillus</taxon>
    </lineage>
</organism>
<dbReference type="AlphaFoldDB" id="A0A926QM44"/>
<dbReference type="PANTHER" id="PTHR43308">
    <property type="entry name" value="OUTER MEMBRANE PROTEIN ALPHA-RELATED"/>
    <property type="match status" value="1"/>
</dbReference>
<feature type="domain" description="SLH" evidence="3">
    <location>
        <begin position="156"/>
        <end position="223"/>
    </location>
</feature>
<feature type="chain" id="PRO_5039255705" evidence="2">
    <location>
        <begin position="29"/>
        <end position="941"/>
    </location>
</feature>
<feature type="domain" description="SLH" evidence="3">
    <location>
        <begin position="30"/>
        <end position="90"/>
    </location>
</feature>
<feature type="domain" description="SLH" evidence="3">
    <location>
        <begin position="91"/>
        <end position="154"/>
    </location>
</feature>
<dbReference type="PROSITE" id="PS51272">
    <property type="entry name" value="SLH"/>
    <property type="match status" value="3"/>
</dbReference>
<feature type="signal peptide" evidence="2">
    <location>
        <begin position="1"/>
        <end position="28"/>
    </location>
</feature>
<reference evidence="4" key="1">
    <citation type="submission" date="2020-09" db="EMBL/GenBank/DDBJ databases">
        <title>Draft Genome Sequence of Paenibacillus sp. WST5.</title>
        <authorList>
            <person name="Bao Z."/>
        </authorList>
    </citation>
    <scope>NUCLEOTIDE SEQUENCE</scope>
    <source>
        <strain evidence="4">WST5</strain>
    </source>
</reference>
<evidence type="ECO:0000259" key="3">
    <source>
        <dbReference type="PROSITE" id="PS51272"/>
    </source>
</evidence>
<evidence type="ECO:0000313" key="5">
    <source>
        <dbReference type="Proteomes" id="UP000650466"/>
    </source>
</evidence>
<evidence type="ECO:0000256" key="1">
    <source>
        <dbReference type="SAM" id="MobiDB-lite"/>
    </source>
</evidence>
<evidence type="ECO:0000256" key="2">
    <source>
        <dbReference type="SAM" id="SignalP"/>
    </source>
</evidence>
<comment type="caution">
    <text evidence="4">The sequence shown here is derived from an EMBL/GenBank/DDBJ whole genome shotgun (WGS) entry which is preliminary data.</text>
</comment>
<dbReference type="RefSeq" id="WP_188177043.1">
    <property type="nucleotide sequence ID" value="NZ_JACVVD010000010.1"/>
</dbReference>
<accession>A0A926QM44</accession>
<keyword evidence="2" id="KW-0732">Signal</keyword>
<gene>
    <name evidence="4" type="ORF">ICC18_24465</name>
</gene>
<feature type="region of interest" description="Disordered" evidence="1">
    <location>
        <begin position="230"/>
        <end position="281"/>
    </location>
</feature>
<dbReference type="PANTHER" id="PTHR43308:SF5">
    <property type="entry name" value="S-LAYER PROTEIN _ PEPTIDOGLYCAN ENDO-BETA-N-ACETYLGLUCOSAMINIDASE"/>
    <property type="match status" value="1"/>
</dbReference>
<dbReference type="InterPro" id="IPR049804">
    <property type="entry name" value="Choice_anch_L"/>
</dbReference>
<keyword evidence="5" id="KW-1185">Reference proteome</keyword>
<dbReference type="InterPro" id="IPR051465">
    <property type="entry name" value="Cell_Envelope_Struct_Comp"/>
</dbReference>
<dbReference type="EMBL" id="JACVVD010000010">
    <property type="protein sequence ID" value="MBD0383262.1"/>
    <property type="molecule type" value="Genomic_DNA"/>
</dbReference>
<dbReference type="Pfam" id="PF00395">
    <property type="entry name" value="SLH"/>
    <property type="match status" value="2"/>
</dbReference>